<sequence>MPAPSGMSYDSEKTPEHRSLHGTLLRHFSKSAIDLTRSRDRSNDSRAGTGEDEARAESSDRSEASVHTHSHLAEKVALAQKTHGFLNTLRHRFQKSHSRDREREPSSPRDPVNGSSRTGSVPDVSQKDHSDHGGESSDPSGSTTPSTKSPRKGEWRSDTARPDP</sequence>
<feature type="compositionally biased region" description="Low complexity" evidence="1">
    <location>
        <begin position="136"/>
        <end position="148"/>
    </location>
</feature>
<evidence type="ECO:0000256" key="1">
    <source>
        <dbReference type="SAM" id="MobiDB-lite"/>
    </source>
</evidence>
<feature type="region of interest" description="Disordered" evidence="1">
    <location>
        <begin position="1"/>
        <end position="164"/>
    </location>
</feature>
<name>A0A6A4WPM3_AMPAM</name>
<feature type="compositionally biased region" description="Basic and acidic residues" evidence="1">
    <location>
        <begin position="10"/>
        <end position="19"/>
    </location>
</feature>
<organism evidence="2 3">
    <name type="scientific">Amphibalanus amphitrite</name>
    <name type="common">Striped barnacle</name>
    <name type="synonym">Balanus amphitrite</name>
    <dbReference type="NCBI Taxonomy" id="1232801"/>
    <lineage>
        <taxon>Eukaryota</taxon>
        <taxon>Metazoa</taxon>
        <taxon>Ecdysozoa</taxon>
        <taxon>Arthropoda</taxon>
        <taxon>Crustacea</taxon>
        <taxon>Multicrustacea</taxon>
        <taxon>Cirripedia</taxon>
        <taxon>Thoracica</taxon>
        <taxon>Thoracicalcarea</taxon>
        <taxon>Balanomorpha</taxon>
        <taxon>Balanoidea</taxon>
        <taxon>Balanidae</taxon>
        <taxon>Amphibalaninae</taxon>
        <taxon>Amphibalanus</taxon>
    </lineage>
</organism>
<reference evidence="2 3" key="1">
    <citation type="submission" date="2019-07" db="EMBL/GenBank/DDBJ databases">
        <title>Draft genome assembly of a fouling barnacle, Amphibalanus amphitrite (Darwin, 1854): The first reference genome for Thecostraca.</title>
        <authorList>
            <person name="Kim W."/>
        </authorList>
    </citation>
    <scope>NUCLEOTIDE SEQUENCE [LARGE SCALE GENOMIC DNA]</scope>
    <source>
        <strain evidence="2">SNU_AA5</strain>
        <tissue evidence="2">Soma without cirri and trophi</tissue>
    </source>
</reference>
<comment type="caution">
    <text evidence="2">The sequence shown here is derived from an EMBL/GenBank/DDBJ whole genome shotgun (WGS) entry which is preliminary data.</text>
</comment>
<feature type="compositionally biased region" description="Basic and acidic residues" evidence="1">
    <location>
        <begin position="151"/>
        <end position="164"/>
    </location>
</feature>
<proteinExistence type="predicted"/>
<dbReference type="EMBL" id="VIIS01000880">
    <property type="protein sequence ID" value="KAF0304048.1"/>
    <property type="molecule type" value="Genomic_DNA"/>
</dbReference>
<keyword evidence="3" id="KW-1185">Reference proteome</keyword>
<evidence type="ECO:0000313" key="2">
    <source>
        <dbReference type="EMBL" id="KAF0304048.1"/>
    </source>
</evidence>
<feature type="compositionally biased region" description="Basic and acidic residues" evidence="1">
    <location>
        <begin position="97"/>
        <end position="107"/>
    </location>
</feature>
<protein>
    <submittedName>
        <fullName evidence="2">Uncharacterized protein</fullName>
    </submittedName>
</protein>
<dbReference type="Proteomes" id="UP000440578">
    <property type="component" value="Unassembled WGS sequence"/>
</dbReference>
<gene>
    <name evidence="2" type="ORF">FJT64_002830</name>
</gene>
<dbReference type="OrthoDB" id="5973539at2759"/>
<feature type="compositionally biased region" description="Basic and acidic residues" evidence="1">
    <location>
        <begin position="52"/>
        <end position="74"/>
    </location>
</feature>
<accession>A0A6A4WPM3</accession>
<dbReference type="AlphaFoldDB" id="A0A6A4WPM3"/>
<evidence type="ECO:0000313" key="3">
    <source>
        <dbReference type="Proteomes" id="UP000440578"/>
    </source>
</evidence>
<feature type="compositionally biased region" description="Basic and acidic residues" evidence="1">
    <location>
        <begin position="125"/>
        <end position="135"/>
    </location>
</feature>